<dbReference type="PANTHER" id="PTHR11941">
    <property type="entry name" value="ENOYL-COA HYDRATASE-RELATED"/>
    <property type="match status" value="1"/>
</dbReference>
<accession>A0ABT5BJ62</accession>
<dbReference type="PANTHER" id="PTHR11941:SF54">
    <property type="entry name" value="ENOYL-COA HYDRATASE, MITOCHONDRIAL"/>
    <property type="match status" value="1"/>
</dbReference>
<dbReference type="InterPro" id="IPR014748">
    <property type="entry name" value="Enoyl-CoA_hydra_C"/>
</dbReference>
<evidence type="ECO:0000313" key="4">
    <source>
        <dbReference type="EMBL" id="MDC0674142.1"/>
    </source>
</evidence>
<evidence type="ECO:0000313" key="5">
    <source>
        <dbReference type="Proteomes" id="UP001217838"/>
    </source>
</evidence>
<keyword evidence="5" id="KW-1185">Reference proteome</keyword>
<comment type="similarity">
    <text evidence="1 3">Belongs to the enoyl-CoA hydratase/isomerase family.</text>
</comment>
<dbReference type="InterPro" id="IPR029045">
    <property type="entry name" value="ClpP/crotonase-like_dom_sf"/>
</dbReference>
<dbReference type="EMBL" id="JAQNDN010000024">
    <property type="protein sequence ID" value="MDC0674142.1"/>
    <property type="molecule type" value="Genomic_DNA"/>
</dbReference>
<reference evidence="4 5" key="1">
    <citation type="submission" date="2022-11" db="EMBL/GenBank/DDBJ databases">
        <title>Minimal conservation of predation-associated metabolite biosynthetic gene clusters underscores biosynthetic potential of Myxococcota including descriptions for ten novel species: Archangium lansinium sp. nov., Myxococcus landrumus sp. nov., Nannocystis bai.</title>
        <authorList>
            <person name="Ahearne A."/>
            <person name="Stevens C."/>
            <person name="Dowd S."/>
        </authorList>
    </citation>
    <scope>NUCLEOTIDE SEQUENCE [LARGE SCALE GENOMIC DNA]</scope>
    <source>
        <strain evidence="4 5">NCELM</strain>
    </source>
</reference>
<keyword evidence="2" id="KW-0456">Lyase</keyword>
<evidence type="ECO:0000256" key="1">
    <source>
        <dbReference type="ARBA" id="ARBA00005254"/>
    </source>
</evidence>
<comment type="caution">
    <text evidence="4">The sequence shown here is derived from an EMBL/GenBank/DDBJ whole genome shotgun (WGS) entry which is preliminary data.</text>
</comment>
<dbReference type="Gene3D" id="1.10.12.10">
    <property type="entry name" value="Lyase 2-enoyl-coa Hydratase, Chain A, domain 2"/>
    <property type="match status" value="1"/>
</dbReference>
<protein>
    <submittedName>
        <fullName evidence="4">Enoyl-CoA hydratase-related protein</fullName>
    </submittedName>
</protein>
<sequence length="264" mass="26898">MLGTDTLLVTDDAGVLVVTINRPKALNALNQAVIAGLQHVLDEAAEAARAGRVRALVLTGAGEKAFVAGADIAAMADMSVGTAREFARSGHAVGDALASLPIPTIAAVNGFALGGGCELALACDFIYAAENAKFGQPEVKLGVIPGFGGTQRLARRVGLARAIELCLTGDTIDAAEAARIGLANRVLPAAELLPATIATARKIAEMGPVAVAEAKRVLYAGAGLPLSQANALEVEAFAGLFDTADQKEGMAAFLGKRKPEFKGQ</sequence>
<evidence type="ECO:0000256" key="3">
    <source>
        <dbReference type="RuleBase" id="RU003707"/>
    </source>
</evidence>
<dbReference type="Pfam" id="PF00378">
    <property type="entry name" value="ECH_1"/>
    <property type="match status" value="1"/>
</dbReference>
<evidence type="ECO:0000256" key="2">
    <source>
        <dbReference type="ARBA" id="ARBA00023239"/>
    </source>
</evidence>
<dbReference type="SUPFAM" id="SSF52096">
    <property type="entry name" value="ClpP/crotonase"/>
    <property type="match status" value="1"/>
</dbReference>
<dbReference type="InterPro" id="IPR018376">
    <property type="entry name" value="Enoyl-CoA_hyd/isom_CS"/>
</dbReference>
<dbReference type="RefSeq" id="WP_272008134.1">
    <property type="nucleotide sequence ID" value="NZ_JAQNDN010000024.1"/>
</dbReference>
<dbReference type="Proteomes" id="UP001217838">
    <property type="component" value="Unassembled WGS sequence"/>
</dbReference>
<dbReference type="Gene3D" id="3.90.226.10">
    <property type="entry name" value="2-enoyl-CoA Hydratase, Chain A, domain 1"/>
    <property type="match status" value="1"/>
</dbReference>
<dbReference type="CDD" id="cd06558">
    <property type="entry name" value="crotonase-like"/>
    <property type="match status" value="1"/>
</dbReference>
<organism evidence="4 5">
    <name type="scientific">Nannocystis radixulma</name>
    <dbReference type="NCBI Taxonomy" id="2995305"/>
    <lineage>
        <taxon>Bacteria</taxon>
        <taxon>Pseudomonadati</taxon>
        <taxon>Myxococcota</taxon>
        <taxon>Polyangia</taxon>
        <taxon>Nannocystales</taxon>
        <taxon>Nannocystaceae</taxon>
        <taxon>Nannocystis</taxon>
    </lineage>
</organism>
<name>A0ABT5BJ62_9BACT</name>
<dbReference type="InterPro" id="IPR001753">
    <property type="entry name" value="Enoyl-CoA_hydra/iso"/>
</dbReference>
<dbReference type="PROSITE" id="PS00166">
    <property type="entry name" value="ENOYL_COA_HYDRATASE"/>
    <property type="match status" value="1"/>
</dbReference>
<proteinExistence type="inferred from homology"/>
<gene>
    <name evidence="4" type="ORF">POL58_40725</name>
</gene>